<dbReference type="EMBL" id="PYGE01000037">
    <property type="protein sequence ID" value="PSK90987.1"/>
    <property type="molecule type" value="Genomic_DNA"/>
</dbReference>
<dbReference type="InterPro" id="IPR015943">
    <property type="entry name" value="WD40/YVTN_repeat-like_dom_sf"/>
</dbReference>
<dbReference type="GO" id="GO:0017057">
    <property type="term" value="F:6-phosphogluconolactonase activity"/>
    <property type="evidence" value="ECO:0007669"/>
    <property type="project" value="TreeGrafter"/>
</dbReference>
<organism evidence="3 4">
    <name type="scientific">Haloactinopolyspora alba</name>
    <dbReference type="NCBI Taxonomy" id="648780"/>
    <lineage>
        <taxon>Bacteria</taxon>
        <taxon>Bacillati</taxon>
        <taxon>Actinomycetota</taxon>
        <taxon>Actinomycetes</taxon>
        <taxon>Jiangellales</taxon>
        <taxon>Jiangellaceae</taxon>
        <taxon>Haloactinopolyspora</taxon>
    </lineage>
</organism>
<dbReference type="InterPro" id="IPR050282">
    <property type="entry name" value="Cycloisomerase_2"/>
</dbReference>
<dbReference type="SUPFAM" id="SSF51004">
    <property type="entry name" value="C-terminal (heme d1) domain of cytochrome cd1-nitrite reductase"/>
    <property type="match status" value="1"/>
</dbReference>
<dbReference type="RefSeq" id="WP_106540101.1">
    <property type="nucleotide sequence ID" value="NZ_PYGE01000037.1"/>
</dbReference>
<dbReference type="AlphaFoldDB" id="A0A2P8D196"/>
<evidence type="ECO:0000313" key="3">
    <source>
        <dbReference type="EMBL" id="PSK90987.1"/>
    </source>
</evidence>
<accession>A0A2P8D196</accession>
<dbReference type="PANTHER" id="PTHR30344:SF1">
    <property type="entry name" value="6-PHOSPHOGLUCONOLACTONASE"/>
    <property type="match status" value="1"/>
</dbReference>
<evidence type="ECO:0000256" key="2">
    <source>
        <dbReference type="SAM" id="MobiDB-lite"/>
    </source>
</evidence>
<feature type="region of interest" description="Disordered" evidence="2">
    <location>
        <begin position="114"/>
        <end position="162"/>
    </location>
</feature>
<dbReference type="OrthoDB" id="9790815at2"/>
<dbReference type="PANTHER" id="PTHR30344">
    <property type="entry name" value="6-PHOSPHOGLUCONOLACTONASE-RELATED"/>
    <property type="match status" value="1"/>
</dbReference>
<gene>
    <name evidence="3" type="ORF">CLV30_1377</name>
</gene>
<proteinExistence type="inferred from homology"/>
<dbReference type="GO" id="GO:0016853">
    <property type="term" value="F:isomerase activity"/>
    <property type="evidence" value="ECO:0007669"/>
    <property type="project" value="UniProtKB-KW"/>
</dbReference>
<dbReference type="Gene3D" id="2.130.10.10">
    <property type="entry name" value="YVTN repeat-like/Quinoprotein amine dehydrogenase"/>
    <property type="match status" value="1"/>
</dbReference>
<evidence type="ECO:0000313" key="4">
    <source>
        <dbReference type="Proteomes" id="UP000243528"/>
    </source>
</evidence>
<dbReference type="Proteomes" id="UP000243528">
    <property type="component" value="Unassembled WGS sequence"/>
</dbReference>
<comment type="similarity">
    <text evidence="1">Belongs to the cycloisomerase 2 family.</text>
</comment>
<sequence>MHAFIGAATSSGQGSRASGITVVEVRGSDMTALGTGAGTVENPMYVAVAPGGDIVYTVHESPDGAVSAWRADDGALSPLGVPRATGGKGPCHLSVHPRGRHLLAADYGSGSVSVHPVDADGSVGERTDRRQYSGSGPVSGRQDGPHAHMAVTDPGSGPGRGHVLVTDLGTDTLHRYDLDESTGRLTDADRIAMPPGSGPRHLVVQDRFAYVVGELDSTVSVVDLTSATVVGTASTHPGGEPGDSLPSGMRLGADGRFLYVANRFADEIAVLSVDGETVRWVAALPCGGTHPRDLALDPAGERLFVANQFSDDVASFRVEPSSGLPQPDGVALRTPSPACIAFG</sequence>
<name>A0A2P8D196_9ACTN</name>
<dbReference type="GO" id="GO:0005829">
    <property type="term" value="C:cytosol"/>
    <property type="evidence" value="ECO:0007669"/>
    <property type="project" value="TreeGrafter"/>
</dbReference>
<evidence type="ECO:0000256" key="1">
    <source>
        <dbReference type="ARBA" id="ARBA00005564"/>
    </source>
</evidence>
<dbReference type="InterPro" id="IPR019405">
    <property type="entry name" value="Lactonase_7-beta_prop"/>
</dbReference>
<keyword evidence="4" id="KW-1185">Reference proteome</keyword>
<keyword evidence="3" id="KW-0413">Isomerase</keyword>
<reference evidence="3 4" key="1">
    <citation type="submission" date="2018-03" db="EMBL/GenBank/DDBJ databases">
        <title>Genomic Encyclopedia of Archaeal and Bacterial Type Strains, Phase II (KMG-II): from individual species to whole genera.</title>
        <authorList>
            <person name="Goeker M."/>
        </authorList>
    </citation>
    <scope>NUCLEOTIDE SEQUENCE [LARGE SCALE GENOMIC DNA]</scope>
    <source>
        <strain evidence="3 4">DSM 45211</strain>
    </source>
</reference>
<comment type="caution">
    <text evidence="3">The sequence shown here is derived from an EMBL/GenBank/DDBJ whole genome shotgun (WGS) entry which is preliminary data.</text>
</comment>
<dbReference type="Pfam" id="PF10282">
    <property type="entry name" value="Lactonase"/>
    <property type="match status" value="1"/>
</dbReference>
<protein>
    <submittedName>
        <fullName evidence="3">6-phosphogluconolactonase (Cycloisomerase 2 family)</fullName>
    </submittedName>
</protein>
<dbReference type="InterPro" id="IPR011048">
    <property type="entry name" value="Haem_d1_sf"/>
</dbReference>